<evidence type="ECO:0000313" key="2">
    <source>
        <dbReference type="EMBL" id="KHN32174.1"/>
    </source>
</evidence>
<dbReference type="PANTHER" id="PTHR21654">
    <property type="entry name" value="FI21293P1"/>
    <property type="match status" value="1"/>
</dbReference>
<evidence type="ECO:0000256" key="1">
    <source>
        <dbReference type="SAM" id="Coils"/>
    </source>
</evidence>
<dbReference type="EMBL" id="KN650299">
    <property type="protein sequence ID" value="KHN32174.1"/>
    <property type="molecule type" value="Genomic_DNA"/>
</dbReference>
<accession>A0A0B2RIN1</accession>
<keyword evidence="4" id="KW-1185">Reference proteome</keyword>
<reference evidence="2" key="1">
    <citation type="submission" date="2014-07" db="EMBL/GenBank/DDBJ databases">
        <title>Identification of a novel salt tolerance gene in wild soybean by whole-genome sequencing.</title>
        <authorList>
            <person name="Lam H.-M."/>
            <person name="Qi X."/>
            <person name="Li M.-W."/>
            <person name="Liu X."/>
            <person name="Xie M."/>
            <person name="Ni M."/>
            <person name="Xu X."/>
        </authorList>
    </citation>
    <scope>NUCLEOTIDE SEQUENCE [LARGE SCALE GENOMIC DNA]</scope>
    <source>
        <tissue evidence="2">Root</tissue>
    </source>
</reference>
<dbReference type="Proteomes" id="UP000053555">
    <property type="component" value="Unassembled WGS sequence"/>
</dbReference>
<name>A0A0B2RIN1_GLYSO</name>
<sequence>MQQPHYDMVANTFYEELSLDAFNSSSSLCPNHSAHQYYPQFLHNPRHKQRHEYQHSYQLFQQHPNQFHPSPQHQQQPQYLGALNCHQPQEESTTTVSFWKAFNTVLSDANGKNQEGNENFGELEAVYINARNKKKTDSALAVENTCNVANECQLLATKTTGVDGVRTKKGRKRRRKKQVEEEMGLMGSFFKRLAKRVIKHQEVLQNKLLEAIERMEKERAEWEEGWRVREREIHDREAIVKARERDLASKRDSSIVSNLEKITGQKSFVLVSSGKSSHEQLSTIHEY</sequence>
<dbReference type="EMBL" id="QZWG01000006">
    <property type="protein sequence ID" value="RZC05965.1"/>
    <property type="molecule type" value="Genomic_DNA"/>
</dbReference>
<evidence type="ECO:0000313" key="4">
    <source>
        <dbReference type="Proteomes" id="UP000289340"/>
    </source>
</evidence>
<protein>
    <submittedName>
        <fullName evidence="2">Trihelix transcription factor GT-2</fullName>
    </submittedName>
</protein>
<keyword evidence="1" id="KW-0175">Coiled coil</keyword>
<gene>
    <name evidence="3" type="ORF">D0Y65_013827</name>
    <name evidence="2" type="ORF">glysoja_035267</name>
</gene>
<dbReference type="SMR" id="A0A0B2RIN1"/>
<reference evidence="3 4" key="2">
    <citation type="submission" date="2018-09" db="EMBL/GenBank/DDBJ databases">
        <title>A high-quality reference genome of wild soybean provides a powerful tool to mine soybean genomes.</title>
        <authorList>
            <person name="Xie M."/>
            <person name="Chung C.Y.L."/>
            <person name="Li M.-W."/>
            <person name="Wong F.-L."/>
            <person name="Chan T.-F."/>
            <person name="Lam H.-M."/>
        </authorList>
    </citation>
    <scope>NUCLEOTIDE SEQUENCE [LARGE SCALE GENOMIC DNA]</scope>
    <source>
        <strain evidence="4">cv. W05</strain>
        <tissue evidence="3">Hypocotyl of etiolated seedlings</tissue>
    </source>
</reference>
<dbReference type="Gramene" id="XM_028379285.1">
    <property type="protein sequence ID" value="XP_028235086.1"/>
    <property type="gene ID" value="LOC114414848"/>
</dbReference>
<dbReference type="AlphaFoldDB" id="A0A0B2RIN1"/>
<dbReference type="Proteomes" id="UP000289340">
    <property type="component" value="Chromosome 6"/>
</dbReference>
<evidence type="ECO:0000313" key="3">
    <source>
        <dbReference type="EMBL" id="RZC05965.1"/>
    </source>
</evidence>
<feature type="coiled-coil region" evidence="1">
    <location>
        <begin position="198"/>
        <end position="225"/>
    </location>
</feature>
<organism evidence="2">
    <name type="scientific">Glycine soja</name>
    <name type="common">Wild soybean</name>
    <dbReference type="NCBI Taxonomy" id="3848"/>
    <lineage>
        <taxon>Eukaryota</taxon>
        <taxon>Viridiplantae</taxon>
        <taxon>Streptophyta</taxon>
        <taxon>Embryophyta</taxon>
        <taxon>Tracheophyta</taxon>
        <taxon>Spermatophyta</taxon>
        <taxon>Magnoliopsida</taxon>
        <taxon>eudicotyledons</taxon>
        <taxon>Gunneridae</taxon>
        <taxon>Pentapetalae</taxon>
        <taxon>rosids</taxon>
        <taxon>fabids</taxon>
        <taxon>Fabales</taxon>
        <taxon>Fabaceae</taxon>
        <taxon>Papilionoideae</taxon>
        <taxon>50 kb inversion clade</taxon>
        <taxon>NPAAA clade</taxon>
        <taxon>indigoferoid/millettioid clade</taxon>
        <taxon>Phaseoleae</taxon>
        <taxon>Glycine</taxon>
        <taxon>Glycine subgen. Soja</taxon>
    </lineage>
</organism>
<dbReference type="PANTHER" id="PTHR21654:SF31">
    <property type="entry name" value="OS02G0104500 PROTEIN"/>
    <property type="match status" value="1"/>
</dbReference>
<proteinExistence type="predicted"/>